<dbReference type="InterPro" id="IPR009003">
    <property type="entry name" value="Peptidase_S1_PA"/>
</dbReference>
<dbReference type="SUPFAM" id="SSF50494">
    <property type="entry name" value="Trypsin-like serine proteases"/>
    <property type="match status" value="1"/>
</dbReference>
<dbReference type="EMBL" id="DAAGLK010000008">
    <property type="protein sequence ID" value="HAB3545993.1"/>
    <property type="molecule type" value="Genomic_DNA"/>
</dbReference>
<evidence type="ECO:0000313" key="2">
    <source>
        <dbReference type="EMBL" id="HAB2221778.1"/>
    </source>
</evidence>
<dbReference type="EMBL" id="DAAGAD010000009">
    <property type="protein sequence ID" value="HAB2221778.1"/>
    <property type="molecule type" value="Genomic_DNA"/>
</dbReference>
<dbReference type="AlphaFoldDB" id="A0A3V5VXK2"/>
<gene>
    <name evidence="1" type="ORF">AHQ53_02050</name>
    <name evidence="4" type="ORF">G2899_15670</name>
    <name evidence="2" type="ORF">GB563_13255</name>
    <name evidence="3" type="ORF">GJE31_13400</name>
</gene>
<dbReference type="EMBL" id="AAHJJF010000001">
    <property type="protein sequence ID" value="EBW8254194.1"/>
    <property type="molecule type" value="Genomic_DNA"/>
</dbReference>
<sequence>MLIPSFFYPYSSVLELFPNAADMNIITQLTNKWERAFISFHAPKANSKKELLTVGSGFLMMLNGMPFIVTASHVIDEIKEVDDRYITIEKQLYQLKKAEIHRDKEQDYAFIELPQAILSLKKGFIFFSNIVRNDLSPTSTMIISGFPSSKNKFHKDKPNTGLQRLNFAFHHFEYNTSNEELHFPFDSRPGKGTPIKMESTSTITSLPSLAGMSGAPILQVMENISTGALTLRVVGIFKEHRAKTEKCLVASTFVQFAEEMNKIFQIDSPYEEAKD</sequence>
<dbReference type="InterPro" id="IPR043504">
    <property type="entry name" value="Peptidase_S1_PA_chymotrypsin"/>
</dbReference>
<protein>
    <submittedName>
        <fullName evidence="1">Serine protease</fullName>
    </submittedName>
    <submittedName>
        <fullName evidence="3">Trypsin-like peptidase domain-containing protein</fullName>
    </submittedName>
</protein>
<dbReference type="GO" id="GO:0008233">
    <property type="term" value="F:peptidase activity"/>
    <property type="evidence" value="ECO:0007669"/>
    <property type="project" value="UniProtKB-KW"/>
</dbReference>
<organism evidence="1">
    <name type="scientific">Salmonella enterica subsp. enterica serovar Ohio</name>
    <dbReference type="NCBI Taxonomy" id="117541"/>
    <lineage>
        <taxon>Bacteria</taxon>
        <taxon>Pseudomonadati</taxon>
        <taxon>Pseudomonadota</taxon>
        <taxon>Gammaproteobacteria</taxon>
        <taxon>Enterobacterales</taxon>
        <taxon>Enterobacteriaceae</taxon>
        <taxon>Salmonella</taxon>
    </lineage>
</organism>
<evidence type="ECO:0000313" key="1">
    <source>
        <dbReference type="EMBL" id="EBW8254194.1"/>
    </source>
</evidence>
<comment type="caution">
    <text evidence="1">The sequence shown here is derived from an EMBL/GenBank/DDBJ whole genome shotgun (WGS) entry which is preliminary data.</text>
</comment>
<reference evidence="1" key="2">
    <citation type="submission" date="2018-07" db="EMBL/GenBank/DDBJ databases">
        <authorList>
            <consortium name="GenomeTrakr network: Whole genome sequencing for foodborne pathogen traceback"/>
        </authorList>
    </citation>
    <scope>NUCLEOTIDE SEQUENCE</scope>
    <source>
        <strain evidence="1">FDA00000090</strain>
    </source>
</reference>
<dbReference type="RefSeq" id="WP_052940675.1">
    <property type="nucleotide sequence ID" value="NZ_CP030024.1"/>
</dbReference>
<reference evidence="2" key="1">
    <citation type="journal article" date="2018" name="Genome Biol.">
        <title>SKESA: strategic k-mer extension for scrupulous assemblies.</title>
        <authorList>
            <person name="Souvorov A."/>
            <person name="Agarwala R."/>
            <person name="Lipman D.J."/>
        </authorList>
    </citation>
    <scope>NUCLEOTIDE SEQUENCE</scope>
    <source>
        <strain evidence="2">Salmonella enterica</strain>
    </source>
</reference>
<reference evidence="4" key="3">
    <citation type="submission" date="2019-08" db="EMBL/GenBank/DDBJ databases">
        <authorList>
            <consortium name="NCBI Pathogen Detection Project"/>
        </authorList>
    </citation>
    <scope>NUCLEOTIDE SEQUENCE</scope>
    <source>
        <strain evidence="2">Salmonella enterica</strain>
    </source>
</reference>
<name>A0A3V5VXK2_SALET</name>
<evidence type="ECO:0000313" key="4">
    <source>
        <dbReference type="EMBL" id="HAE0858836.1"/>
    </source>
</evidence>
<dbReference type="GO" id="GO:0006508">
    <property type="term" value="P:proteolysis"/>
    <property type="evidence" value="ECO:0007669"/>
    <property type="project" value="UniProtKB-KW"/>
</dbReference>
<evidence type="ECO:0000313" key="3">
    <source>
        <dbReference type="EMBL" id="HAB3545993.1"/>
    </source>
</evidence>
<proteinExistence type="predicted"/>
<keyword evidence="1" id="KW-0378">Hydrolase</keyword>
<dbReference type="EMBL" id="DAAQTX010000010">
    <property type="protein sequence ID" value="HAE0858836.1"/>
    <property type="molecule type" value="Genomic_DNA"/>
</dbReference>
<keyword evidence="1" id="KW-0645">Protease</keyword>
<accession>A0A3V5VXK2</accession>
<dbReference type="Gene3D" id="2.40.10.10">
    <property type="entry name" value="Trypsin-like serine proteases"/>
    <property type="match status" value="1"/>
</dbReference>